<evidence type="ECO:0000313" key="1">
    <source>
        <dbReference type="EMBL" id="KAK1139828.1"/>
    </source>
</evidence>
<name>A0ACC3AQE1_9EURO</name>
<keyword evidence="2" id="KW-1185">Reference proteome</keyword>
<dbReference type="Proteomes" id="UP001177260">
    <property type="component" value="Unassembled WGS sequence"/>
</dbReference>
<evidence type="ECO:0000313" key="2">
    <source>
        <dbReference type="Proteomes" id="UP001177260"/>
    </source>
</evidence>
<proteinExistence type="predicted"/>
<comment type="caution">
    <text evidence="1">The sequence shown here is derived from an EMBL/GenBank/DDBJ whole genome shotgun (WGS) entry which is preliminary data.</text>
</comment>
<reference evidence="1 2" key="1">
    <citation type="journal article" date="2023" name="ACS Omega">
        <title>Identification of the Neoaspergillic Acid Biosynthesis Gene Cluster by Establishing an In Vitro CRISPR-Ribonucleoprotein Genetic System in Aspergillus melleus.</title>
        <authorList>
            <person name="Yuan B."/>
            <person name="Grau M.F."/>
            <person name="Murata R.M."/>
            <person name="Torok T."/>
            <person name="Venkateswaran K."/>
            <person name="Stajich J.E."/>
            <person name="Wang C.C.C."/>
        </authorList>
    </citation>
    <scope>NUCLEOTIDE SEQUENCE [LARGE SCALE GENOMIC DNA]</scope>
    <source>
        <strain evidence="1 2">IMV 1140</strain>
    </source>
</reference>
<accession>A0ACC3AQE1</accession>
<dbReference type="EMBL" id="JAOPJF010000097">
    <property type="protein sequence ID" value="KAK1139828.1"/>
    <property type="molecule type" value="Genomic_DNA"/>
</dbReference>
<protein>
    <submittedName>
        <fullName evidence="1">Uncharacterized protein</fullName>
    </submittedName>
</protein>
<gene>
    <name evidence="1" type="ORF">N8T08_011154</name>
</gene>
<sequence>MRLFNVVWLDWQSSAWLLASGAAVREGVLAEYEDAELDMSDWGFACLGWPCHDPALDSALCDERKALGSNSSWRREQPGALQYQNWEALPSANESCSLQTPSSVPCGQGRVSVYSVVAETVEDIQQAVRFARDHNLRLVVKNTGHDFLGRSGAPHSLQIATFRMRGLSFSDGFVPKGAPRGHILGSTVTVEAGAILDEIYPAVKEEGKVAVLGAAHTVGAAGGYIQGGGHSPIGSWKGMASDNAVEFEVVTADGDLVTANEYQHQELFWALRGGGGGTFGVVTKVTLRTFDEVPTVAVNLTISVPWSPNSSYWQVLADFSSHIPTINDENCAGYFFLLPKLPWENYTISVLQMDTLCMDQSAGQVDKLFNSVLAPIRALSDITVAYNSTLYPTTNMALDGTLRLGSNYDRTGGPSIMGSRLISRDLLQSTNGGHDIAKTISQLQTSDGDMILAHFVAGGQVTRNADVESGLNPIWRKAALNVIWTRSWLPGVSASEIHAVEGQVIREVDTFRALEPDMGAYLNEANPNEVDFQKSFWGENYARLYDIKQKVDARGLFIARKGVGSEDWDDQGLCRRAA</sequence>
<organism evidence="1 2">
    <name type="scientific">Aspergillus melleus</name>
    <dbReference type="NCBI Taxonomy" id="138277"/>
    <lineage>
        <taxon>Eukaryota</taxon>
        <taxon>Fungi</taxon>
        <taxon>Dikarya</taxon>
        <taxon>Ascomycota</taxon>
        <taxon>Pezizomycotina</taxon>
        <taxon>Eurotiomycetes</taxon>
        <taxon>Eurotiomycetidae</taxon>
        <taxon>Eurotiales</taxon>
        <taxon>Aspergillaceae</taxon>
        <taxon>Aspergillus</taxon>
        <taxon>Aspergillus subgen. Circumdati</taxon>
    </lineage>
</organism>